<comment type="similarity">
    <text evidence="1">Belongs to the YciI family.</text>
</comment>
<dbReference type="EMBL" id="JADIKF010000035">
    <property type="protein sequence ID" value="MBM7128857.1"/>
    <property type="molecule type" value="Genomic_DNA"/>
</dbReference>
<name>A0ABS2KCF5_9GAMM</name>
<evidence type="ECO:0000313" key="4">
    <source>
        <dbReference type="Proteomes" id="UP001430193"/>
    </source>
</evidence>
<protein>
    <recommendedName>
        <fullName evidence="2">YCII-related domain-containing protein</fullName>
    </recommendedName>
</protein>
<dbReference type="SUPFAM" id="SSF54909">
    <property type="entry name" value="Dimeric alpha+beta barrel"/>
    <property type="match status" value="1"/>
</dbReference>
<keyword evidence="4" id="KW-1185">Reference proteome</keyword>
<dbReference type="PANTHER" id="PTHR35174">
    <property type="entry name" value="BLL7171 PROTEIN-RELATED"/>
    <property type="match status" value="1"/>
</dbReference>
<evidence type="ECO:0000313" key="3">
    <source>
        <dbReference type="EMBL" id="MBM7128857.1"/>
    </source>
</evidence>
<sequence length="132" mass="14145">MKPYLLAIYHPGGDGDAPPPDELEAIMGKVRSVREEMKAADAWIFSGGLEAPSTATVLRANGRGVHATDGPFLETKEYIGGLTIIRAADQDAALAWARKLVQATGLLIEVRPFEPHDACAGMQSAWQEAQTT</sequence>
<dbReference type="InterPro" id="IPR011008">
    <property type="entry name" value="Dimeric_a/b-barrel"/>
</dbReference>
<reference evidence="3" key="1">
    <citation type="submission" date="2020-10" db="EMBL/GenBank/DDBJ databases">
        <title>Phylogeny of dyella-like bacteria.</title>
        <authorList>
            <person name="Fu J."/>
        </authorList>
    </citation>
    <scope>NUCLEOTIDE SEQUENCE</scope>
    <source>
        <strain evidence="3">DHON07</strain>
    </source>
</reference>
<comment type="caution">
    <text evidence="3">The sequence shown here is derived from an EMBL/GenBank/DDBJ whole genome shotgun (WGS) entry which is preliminary data.</text>
</comment>
<organism evidence="3 4">
    <name type="scientific">Dyella mobilis</name>
    <dbReference type="NCBI Taxonomy" id="1849582"/>
    <lineage>
        <taxon>Bacteria</taxon>
        <taxon>Pseudomonadati</taxon>
        <taxon>Pseudomonadota</taxon>
        <taxon>Gammaproteobacteria</taxon>
        <taxon>Lysobacterales</taxon>
        <taxon>Rhodanobacteraceae</taxon>
        <taxon>Dyella</taxon>
    </lineage>
</organism>
<feature type="domain" description="YCII-related" evidence="2">
    <location>
        <begin position="14"/>
        <end position="104"/>
    </location>
</feature>
<dbReference type="InterPro" id="IPR005545">
    <property type="entry name" value="YCII"/>
</dbReference>
<dbReference type="Proteomes" id="UP001430193">
    <property type="component" value="Unassembled WGS sequence"/>
</dbReference>
<proteinExistence type="inferred from homology"/>
<accession>A0ABS2KCF5</accession>
<evidence type="ECO:0000256" key="1">
    <source>
        <dbReference type="ARBA" id="ARBA00007689"/>
    </source>
</evidence>
<dbReference type="Gene3D" id="3.30.70.1060">
    <property type="entry name" value="Dimeric alpha+beta barrel"/>
    <property type="match status" value="1"/>
</dbReference>
<dbReference type="RefSeq" id="WP_204630469.1">
    <property type="nucleotide sequence ID" value="NZ_BSOC01000006.1"/>
</dbReference>
<dbReference type="PANTHER" id="PTHR35174:SF3">
    <property type="entry name" value="BLL7171 PROTEIN"/>
    <property type="match status" value="1"/>
</dbReference>
<gene>
    <name evidence="3" type="ORF">ISS99_04910</name>
</gene>
<evidence type="ECO:0000259" key="2">
    <source>
        <dbReference type="Pfam" id="PF03795"/>
    </source>
</evidence>
<dbReference type="Pfam" id="PF03795">
    <property type="entry name" value="YCII"/>
    <property type="match status" value="1"/>
</dbReference>